<dbReference type="EMBL" id="CP022196">
    <property type="protein sequence ID" value="ATG47238.1"/>
    <property type="molecule type" value="Genomic_DNA"/>
</dbReference>
<evidence type="ECO:0000313" key="4">
    <source>
        <dbReference type="EMBL" id="ATG47238.1"/>
    </source>
</evidence>
<evidence type="ECO:0000313" key="5">
    <source>
        <dbReference type="Proteomes" id="UP000217935"/>
    </source>
</evidence>
<gene>
    <name evidence="4" type="ORF">CEW89_06445</name>
</gene>
<keyword evidence="2" id="KW-1133">Transmembrane helix</keyword>
<feature type="compositionally biased region" description="Basic residues" evidence="1">
    <location>
        <begin position="408"/>
        <end position="419"/>
    </location>
</feature>
<accession>A0A291GAQ1</accession>
<sequence>MRNYGPDMRQVRPLLSLRRLRLVLPLCLAFLLSGPFLRGAVADPSCGLEDWLTALNDSANSYVSALGTPNEHERARQFRTEMERYDRDRLLKQIRAADLGANEKPLMDFISSRRHLLDLQQDNWSEMAQRYGGDPRFGAQSASLSRYLAGTPCDPTAPDHLNATEEAKGSLMSRLADGMQEIVEITASVTRKDAEPGPVDPKNFDEFRPARHNAPRSAPPNIPLSPSGNVAFVLGLFTFITAISAWIWMRYGIVQRRAIRYPCALPVVIFDGLLPVIGELLDISQVGCKIESTHELHERQKVRLTCGPVERKARVIWRNNHFLGLKFDRQLTEAELKDLLGPHAAQIATERADALASPPWSGLLIHRLKPQSPHRPPPRQEAAPPLRLPRARPLPTSQPEAFTSADRKQKRRARPSTPS</sequence>
<feature type="region of interest" description="Disordered" evidence="1">
    <location>
        <begin position="367"/>
        <end position="419"/>
    </location>
</feature>
<evidence type="ECO:0000256" key="2">
    <source>
        <dbReference type="SAM" id="Phobius"/>
    </source>
</evidence>
<reference evidence="4 5" key="1">
    <citation type="submission" date="2017-06" db="EMBL/GenBank/DDBJ databases">
        <title>Celeribacter sp. TSPH2 complete genome sequence.</title>
        <authorList>
            <person name="Woo J.-H."/>
            <person name="Kim H.-S."/>
        </authorList>
    </citation>
    <scope>NUCLEOTIDE SEQUENCE [LARGE SCALE GENOMIC DNA]</scope>
    <source>
        <strain evidence="4 5">TSPH2</strain>
    </source>
</reference>
<evidence type="ECO:0000256" key="1">
    <source>
        <dbReference type="SAM" id="MobiDB-lite"/>
    </source>
</evidence>
<protein>
    <recommendedName>
        <fullName evidence="3">PilZ domain-containing protein</fullName>
    </recommendedName>
</protein>
<keyword evidence="2" id="KW-0472">Membrane</keyword>
<feature type="transmembrane region" description="Helical" evidence="2">
    <location>
        <begin position="230"/>
        <end position="249"/>
    </location>
</feature>
<organism evidence="4 5">
    <name type="scientific">Celeribacter ethanolicus</name>
    <dbReference type="NCBI Taxonomy" id="1758178"/>
    <lineage>
        <taxon>Bacteria</taxon>
        <taxon>Pseudomonadati</taxon>
        <taxon>Pseudomonadota</taxon>
        <taxon>Alphaproteobacteria</taxon>
        <taxon>Rhodobacterales</taxon>
        <taxon>Roseobacteraceae</taxon>
        <taxon>Celeribacter</taxon>
    </lineage>
</organism>
<dbReference type="GO" id="GO:0035438">
    <property type="term" value="F:cyclic-di-GMP binding"/>
    <property type="evidence" value="ECO:0007669"/>
    <property type="project" value="InterPro"/>
</dbReference>
<feature type="domain" description="PilZ" evidence="3">
    <location>
        <begin position="255"/>
        <end position="339"/>
    </location>
</feature>
<dbReference type="STRING" id="1758178.GCA_001550095_03284"/>
<dbReference type="InterPro" id="IPR009875">
    <property type="entry name" value="PilZ_domain"/>
</dbReference>
<dbReference type="Gene3D" id="2.40.10.220">
    <property type="entry name" value="predicted glycosyltransferase like domains"/>
    <property type="match status" value="1"/>
</dbReference>
<dbReference type="SUPFAM" id="SSF141371">
    <property type="entry name" value="PilZ domain-like"/>
    <property type="match status" value="1"/>
</dbReference>
<dbReference type="Proteomes" id="UP000217935">
    <property type="component" value="Chromosome"/>
</dbReference>
<dbReference type="KEGG" id="ceh:CEW89_06445"/>
<keyword evidence="2" id="KW-0812">Transmembrane</keyword>
<keyword evidence="5" id="KW-1185">Reference proteome</keyword>
<name>A0A291GAQ1_9RHOB</name>
<dbReference type="AlphaFoldDB" id="A0A291GAQ1"/>
<dbReference type="Pfam" id="PF07238">
    <property type="entry name" value="PilZ"/>
    <property type="match status" value="1"/>
</dbReference>
<proteinExistence type="predicted"/>
<evidence type="ECO:0000259" key="3">
    <source>
        <dbReference type="Pfam" id="PF07238"/>
    </source>
</evidence>